<dbReference type="InterPro" id="IPR019734">
    <property type="entry name" value="TPR_rpt"/>
</dbReference>
<dbReference type="SUPFAM" id="SSF48452">
    <property type="entry name" value="TPR-like"/>
    <property type="match status" value="1"/>
</dbReference>
<evidence type="ECO:0000313" key="3">
    <source>
        <dbReference type="EMBL" id="MQM22836.1"/>
    </source>
</evidence>
<evidence type="ECO:0000256" key="1">
    <source>
        <dbReference type="SAM" id="MobiDB-lite"/>
    </source>
</evidence>
<dbReference type="CDD" id="cd06257">
    <property type="entry name" value="DnaJ"/>
    <property type="match status" value="1"/>
</dbReference>
<dbReference type="OrthoDB" id="10250354at2759"/>
<dbReference type="PRINTS" id="PR00625">
    <property type="entry name" value="JDOMAIN"/>
</dbReference>
<feature type="non-terminal residue" evidence="3">
    <location>
        <position position="364"/>
    </location>
</feature>
<reference evidence="3" key="1">
    <citation type="submission" date="2017-07" db="EMBL/GenBank/DDBJ databases">
        <title>Taro Niue Genome Assembly and Annotation.</title>
        <authorList>
            <person name="Atibalentja N."/>
            <person name="Keating K."/>
            <person name="Fields C.J."/>
        </authorList>
    </citation>
    <scope>NUCLEOTIDE SEQUENCE</scope>
    <source>
        <strain evidence="3">Niue_2</strain>
        <tissue evidence="3">Leaf</tissue>
    </source>
</reference>
<sequence length="364" mass="40556">MKADALMLLRRYDELIQHCDQTLESAELNSSLSTPIGQIKKGDNSSRLLASHARAWRCYFKSKAYFCLGRLDEALSLLQEQERVEGIDDGCILQFEHARCGSSSSSLTLLSATVRELLHLKIAGNTAFKAGRHSEAVEHYTAALTYNIESRPFAAVCFCNRAAAYQALGQITDAISDCSLAIALDPNYLKAISRRATLLEMIRDYSQASSDLHRLVSLLERKLGDQSGGRRTTSNGDDLELVHLRLAKVEDKARKEIPLDMYKILGIETSSDAAEIKKAYRKAALRHHPDKAGQLLVRSENTDEGLWKEVADEVHRDADHLFKIIGEAYAVLSDPSKRLQYDTDEEIRTCQTDNSGGSTPRNQP</sequence>
<accession>A0A843XU83</accession>
<dbReference type="EMBL" id="NMUH01014116">
    <property type="protein sequence ID" value="MQM22836.1"/>
    <property type="molecule type" value="Genomic_DNA"/>
</dbReference>
<feature type="compositionally biased region" description="Polar residues" evidence="1">
    <location>
        <begin position="349"/>
        <end position="364"/>
    </location>
</feature>
<dbReference type="Gene3D" id="1.25.40.10">
    <property type="entry name" value="Tetratricopeptide repeat domain"/>
    <property type="match status" value="1"/>
</dbReference>
<dbReference type="InterPro" id="IPR011990">
    <property type="entry name" value="TPR-like_helical_dom_sf"/>
</dbReference>
<dbReference type="SMART" id="SM00271">
    <property type="entry name" value="DnaJ"/>
    <property type="match status" value="1"/>
</dbReference>
<dbReference type="PROSITE" id="PS00636">
    <property type="entry name" value="DNAJ_1"/>
    <property type="match status" value="1"/>
</dbReference>
<dbReference type="PANTHER" id="PTHR45181:SF4">
    <property type="entry name" value="HEAT SHOCK PROTEIN DNAJ WITH TETRATRICOPEPTIDE REPEAT-CONTAINING PROTEIN"/>
    <property type="match status" value="1"/>
</dbReference>
<protein>
    <recommendedName>
        <fullName evidence="2">J domain-containing protein</fullName>
    </recommendedName>
</protein>
<feature type="region of interest" description="Disordered" evidence="1">
    <location>
        <begin position="345"/>
        <end position="364"/>
    </location>
</feature>
<keyword evidence="4" id="KW-1185">Reference proteome</keyword>
<evidence type="ECO:0000313" key="4">
    <source>
        <dbReference type="Proteomes" id="UP000652761"/>
    </source>
</evidence>
<dbReference type="Gene3D" id="1.10.287.110">
    <property type="entry name" value="DnaJ domain"/>
    <property type="match status" value="1"/>
</dbReference>
<dbReference type="InterPro" id="IPR036869">
    <property type="entry name" value="J_dom_sf"/>
</dbReference>
<dbReference type="InterPro" id="IPR018253">
    <property type="entry name" value="DnaJ_domain_CS"/>
</dbReference>
<name>A0A843XU83_COLES</name>
<dbReference type="SMART" id="SM00028">
    <property type="entry name" value="TPR"/>
    <property type="match status" value="4"/>
</dbReference>
<dbReference type="PANTHER" id="PTHR45181">
    <property type="entry name" value="HEAT SHOCK PROTEIN DNAJ WITH TETRATRICOPEPTIDE REPEAT-CONTAINING PROTEIN"/>
    <property type="match status" value="1"/>
</dbReference>
<dbReference type="Pfam" id="PF00515">
    <property type="entry name" value="TPR_1"/>
    <property type="match status" value="1"/>
</dbReference>
<dbReference type="SUPFAM" id="SSF46565">
    <property type="entry name" value="Chaperone J-domain"/>
    <property type="match status" value="1"/>
</dbReference>
<dbReference type="GO" id="GO:0005783">
    <property type="term" value="C:endoplasmic reticulum"/>
    <property type="evidence" value="ECO:0007669"/>
    <property type="project" value="UniProtKB-ARBA"/>
</dbReference>
<feature type="domain" description="J" evidence="2">
    <location>
        <begin position="260"/>
        <end position="345"/>
    </location>
</feature>
<proteinExistence type="predicted"/>
<organism evidence="3 4">
    <name type="scientific">Colocasia esculenta</name>
    <name type="common">Wild taro</name>
    <name type="synonym">Arum esculentum</name>
    <dbReference type="NCBI Taxonomy" id="4460"/>
    <lineage>
        <taxon>Eukaryota</taxon>
        <taxon>Viridiplantae</taxon>
        <taxon>Streptophyta</taxon>
        <taxon>Embryophyta</taxon>
        <taxon>Tracheophyta</taxon>
        <taxon>Spermatophyta</taxon>
        <taxon>Magnoliopsida</taxon>
        <taxon>Liliopsida</taxon>
        <taxon>Araceae</taxon>
        <taxon>Aroideae</taxon>
        <taxon>Colocasieae</taxon>
        <taxon>Colocasia</taxon>
    </lineage>
</organism>
<dbReference type="Pfam" id="PF00226">
    <property type="entry name" value="DnaJ"/>
    <property type="match status" value="1"/>
</dbReference>
<dbReference type="Proteomes" id="UP000652761">
    <property type="component" value="Unassembled WGS sequence"/>
</dbReference>
<evidence type="ECO:0000259" key="2">
    <source>
        <dbReference type="PROSITE" id="PS50076"/>
    </source>
</evidence>
<dbReference type="AlphaFoldDB" id="A0A843XU83"/>
<dbReference type="PROSITE" id="PS50076">
    <property type="entry name" value="DNAJ_2"/>
    <property type="match status" value="1"/>
</dbReference>
<dbReference type="InterPro" id="IPR001623">
    <property type="entry name" value="DnaJ_domain"/>
</dbReference>
<gene>
    <name evidence="3" type="ORF">Taro_055894</name>
</gene>
<comment type="caution">
    <text evidence="3">The sequence shown here is derived from an EMBL/GenBank/DDBJ whole genome shotgun (WGS) entry which is preliminary data.</text>
</comment>